<evidence type="ECO:0000259" key="8">
    <source>
        <dbReference type="PROSITE" id="PS51754"/>
    </source>
</evidence>
<keyword evidence="4 6" id="KW-0804">Transcription</keyword>
<evidence type="ECO:0000256" key="4">
    <source>
        <dbReference type="ARBA" id="ARBA00023163"/>
    </source>
</evidence>
<dbReference type="PANTHER" id="PTHR33057:SF70">
    <property type="entry name" value="TRANSCRIPTION REPRESSOR-RELATED"/>
    <property type="match status" value="1"/>
</dbReference>
<accession>A0A9E7G0Z0</accession>
<name>A0A9E7G0Z0_9LILI</name>
<evidence type="ECO:0000256" key="6">
    <source>
        <dbReference type="RuleBase" id="RU367028"/>
    </source>
</evidence>
<evidence type="ECO:0000313" key="9">
    <source>
        <dbReference type="EMBL" id="URE04002.1"/>
    </source>
</evidence>
<comment type="function">
    <text evidence="6">Transcriptional repressor that regulates multiple aspects of plant growth and development.</text>
</comment>
<evidence type="ECO:0000256" key="2">
    <source>
        <dbReference type="ARBA" id="ARBA00022491"/>
    </source>
</evidence>
<evidence type="ECO:0000256" key="3">
    <source>
        <dbReference type="ARBA" id="ARBA00023015"/>
    </source>
</evidence>
<feature type="compositionally biased region" description="Low complexity" evidence="7">
    <location>
        <begin position="107"/>
        <end position="123"/>
    </location>
</feature>
<keyword evidence="2 6" id="KW-0678">Repressor</keyword>
<gene>
    <name evidence="9" type="ORF">MUK42_19939</name>
</gene>
<dbReference type="EMBL" id="CP097507">
    <property type="protein sequence ID" value="URE04002.1"/>
    <property type="molecule type" value="Genomic_DNA"/>
</dbReference>
<reference evidence="9" key="1">
    <citation type="submission" date="2022-05" db="EMBL/GenBank/DDBJ databases">
        <title>The Musa troglodytarum L. genome provides insights into the mechanism of non-climacteric behaviour and enrichment of carotenoids.</title>
        <authorList>
            <person name="Wang J."/>
        </authorList>
    </citation>
    <scope>NUCLEOTIDE SEQUENCE</scope>
    <source>
        <tissue evidence="9">Leaf</tissue>
    </source>
</reference>
<keyword evidence="3 6" id="KW-0805">Transcription regulation</keyword>
<feature type="domain" description="OVATE" evidence="8">
    <location>
        <begin position="176"/>
        <end position="235"/>
    </location>
</feature>
<sequence>MEHSVSAITCLKRDHLLCLKCEANALWDDQAYKACTQVGTSFVRDLARGEDKMSTSVQQKSRRSSSFLALGCVCTDSTSVSVSSSFGSRSNMTLRSPRPRSIKELSSADTLTMTSASSSSSYAEHPETKTESSASTPSFSDLLRQLNAIDDKREERMRNWRSSSRGGKRVEESVVVVKETVDPLGEFRRSMLHMIVEKEIMDGAELRALLRRFLALNSPRHHGMILRAFAEIWEEVFSGYDQTPDLLLRRSHSRLSPRLHF</sequence>
<feature type="compositionally biased region" description="Low complexity" evidence="7">
    <location>
        <begin position="78"/>
        <end position="90"/>
    </location>
</feature>
<dbReference type="GO" id="GO:0005634">
    <property type="term" value="C:nucleus"/>
    <property type="evidence" value="ECO:0007669"/>
    <property type="project" value="UniProtKB-SubCell"/>
</dbReference>
<dbReference type="PROSITE" id="PS51754">
    <property type="entry name" value="OVATE"/>
    <property type="match status" value="1"/>
</dbReference>
<dbReference type="Pfam" id="PF04844">
    <property type="entry name" value="Ovate"/>
    <property type="match status" value="1"/>
</dbReference>
<dbReference type="InterPro" id="IPR038933">
    <property type="entry name" value="Ovate"/>
</dbReference>
<dbReference type="GO" id="GO:0045892">
    <property type="term" value="P:negative regulation of DNA-templated transcription"/>
    <property type="evidence" value="ECO:0007669"/>
    <property type="project" value="UniProtKB-UniRule"/>
</dbReference>
<evidence type="ECO:0000256" key="7">
    <source>
        <dbReference type="SAM" id="MobiDB-lite"/>
    </source>
</evidence>
<dbReference type="AlphaFoldDB" id="A0A9E7G0Z0"/>
<organism evidence="9 10">
    <name type="scientific">Musa troglodytarum</name>
    <name type="common">fe'i banana</name>
    <dbReference type="NCBI Taxonomy" id="320322"/>
    <lineage>
        <taxon>Eukaryota</taxon>
        <taxon>Viridiplantae</taxon>
        <taxon>Streptophyta</taxon>
        <taxon>Embryophyta</taxon>
        <taxon>Tracheophyta</taxon>
        <taxon>Spermatophyta</taxon>
        <taxon>Magnoliopsida</taxon>
        <taxon>Liliopsida</taxon>
        <taxon>Zingiberales</taxon>
        <taxon>Musaceae</taxon>
        <taxon>Musa</taxon>
    </lineage>
</organism>
<dbReference type="Proteomes" id="UP001055439">
    <property type="component" value="Chromosome 5"/>
</dbReference>
<dbReference type="PANTHER" id="PTHR33057">
    <property type="entry name" value="TRANSCRIPTION REPRESSOR OFP7-RELATED"/>
    <property type="match status" value="1"/>
</dbReference>
<proteinExistence type="predicted"/>
<dbReference type="InterPro" id="IPR006458">
    <property type="entry name" value="Ovate_C"/>
</dbReference>
<keyword evidence="5 6" id="KW-0539">Nucleus</keyword>
<feature type="region of interest" description="Disordered" evidence="7">
    <location>
        <begin position="78"/>
        <end position="138"/>
    </location>
</feature>
<protein>
    <recommendedName>
        <fullName evidence="6">Transcription repressor</fullName>
    </recommendedName>
    <alternativeName>
        <fullName evidence="6">Ovate family protein</fullName>
    </alternativeName>
</protein>
<evidence type="ECO:0000313" key="10">
    <source>
        <dbReference type="Proteomes" id="UP001055439"/>
    </source>
</evidence>
<keyword evidence="10" id="KW-1185">Reference proteome</keyword>
<evidence type="ECO:0000256" key="5">
    <source>
        <dbReference type="ARBA" id="ARBA00023242"/>
    </source>
</evidence>
<evidence type="ECO:0000256" key="1">
    <source>
        <dbReference type="ARBA" id="ARBA00004123"/>
    </source>
</evidence>
<comment type="subcellular location">
    <subcellularLocation>
        <location evidence="1 6">Nucleus</location>
    </subcellularLocation>
</comment>
<dbReference type="NCBIfam" id="TIGR01568">
    <property type="entry name" value="A_thal_3678"/>
    <property type="match status" value="1"/>
</dbReference>
<dbReference type="OrthoDB" id="783062at2759"/>